<protein>
    <recommendedName>
        <fullName evidence="3">Lipoprotein</fullName>
    </recommendedName>
</protein>
<gene>
    <name evidence="1" type="ORF">PAECIP111892_01872</name>
</gene>
<sequence length="232" mass="25509">MSVKLMGRVCLGLLFIVIMGGCSEHNSNLEGNIADAGAIQPGFSLKVGDNDLTGSSGRQLSDAYKQEITIQELLKNSGLVTFAEDGSTLLTVNKVSLAKDMVWEIQLNGKRITDMNTRVRQEDNIVITAQEAAPNTPFLPVILTVNGGSEQPELTHSYVQPFTDNLSVRGLLISSGIVHLAENNRTVLTVKEYKPLTNEEWKLKLNDKTLLDSGIDMKLRIQDELELSLEVR</sequence>
<dbReference type="EMBL" id="CAKMMG010000001">
    <property type="protein sequence ID" value="CAH1194807.1"/>
    <property type="molecule type" value="Genomic_DNA"/>
</dbReference>
<proteinExistence type="predicted"/>
<accession>A0ABM9BU76</accession>
<comment type="caution">
    <text evidence="1">The sequence shown here is derived from an EMBL/GenBank/DDBJ whole genome shotgun (WGS) entry which is preliminary data.</text>
</comment>
<reference evidence="1" key="1">
    <citation type="submission" date="2022-01" db="EMBL/GenBank/DDBJ databases">
        <authorList>
            <person name="Criscuolo A."/>
        </authorList>
    </citation>
    <scope>NUCLEOTIDE SEQUENCE</scope>
    <source>
        <strain evidence="1">CIP111892</strain>
    </source>
</reference>
<evidence type="ECO:0000313" key="2">
    <source>
        <dbReference type="Proteomes" id="UP000838324"/>
    </source>
</evidence>
<name>A0ABM9BU76_9BACL</name>
<evidence type="ECO:0008006" key="3">
    <source>
        <dbReference type="Google" id="ProtNLM"/>
    </source>
</evidence>
<organism evidence="1 2">
    <name type="scientific">Paenibacillus auburnensis</name>
    <dbReference type="NCBI Taxonomy" id="2905649"/>
    <lineage>
        <taxon>Bacteria</taxon>
        <taxon>Bacillati</taxon>
        <taxon>Bacillota</taxon>
        <taxon>Bacilli</taxon>
        <taxon>Bacillales</taxon>
        <taxon>Paenibacillaceae</taxon>
        <taxon>Paenibacillus</taxon>
    </lineage>
</organism>
<dbReference type="RefSeq" id="WP_236332110.1">
    <property type="nucleotide sequence ID" value="NZ_CAKMMG010000001.1"/>
</dbReference>
<evidence type="ECO:0000313" key="1">
    <source>
        <dbReference type="EMBL" id="CAH1194807.1"/>
    </source>
</evidence>
<dbReference type="Proteomes" id="UP000838324">
    <property type="component" value="Unassembled WGS sequence"/>
</dbReference>
<dbReference type="PROSITE" id="PS51257">
    <property type="entry name" value="PROKAR_LIPOPROTEIN"/>
    <property type="match status" value="1"/>
</dbReference>
<keyword evidence="2" id="KW-1185">Reference proteome</keyword>